<feature type="domain" description="Methyltransferase type 11" evidence="1">
    <location>
        <begin position="46"/>
        <end position="129"/>
    </location>
</feature>
<dbReference type="RefSeq" id="WP_064714119.1">
    <property type="nucleotide sequence ID" value="NZ_JMTM01000007.1"/>
</dbReference>
<dbReference type="Gene3D" id="3.40.50.150">
    <property type="entry name" value="Vaccinia Virus protein VP39"/>
    <property type="match status" value="1"/>
</dbReference>
<protein>
    <recommendedName>
        <fullName evidence="1">Methyltransferase type 11 domain-containing protein</fullName>
    </recommendedName>
</protein>
<name>A0A199XVE6_9FLAO</name>
<dbReference type="OrthoDB" id="9805171at2"/>
<proteinExistence type="predicted"/>
<evidence type="ECO:0000313" key="3">
    <source>
        <dbReference type="Proteomes" id="UP000093807"/>
    </source>
</evidence>
<dbReference type="InterPro" id="IPR013216">
    <property type="entry name" value="Methyltransf_11"/>
</dbReference>
<dbReference type="Proteomes" id="UP000093807">
    <property type="component" value="Unassembled WGS sequence"/>
</dbReference>
<evidence type="ECO:0000313" key="2">
    <source>
        <dbReference type="EMBL" id="OAZ05417.1"/>
    </source>
</evidence>
<dbReference type="GO" id="GO:0008757">
    <property type="term" value="F:S-adenosylmethionine-dependent methyltransferase activity"/>
    <property type="evidence" value="ECO:0007669"/>
    <property type="project" value="InterPro"/>
</dbReference>
<comment type="caution">
    <text evidence="2">The sequence shown here is derived from an EMBL/GenBank/DDBJ whole genome shotgun (WGS) entry which is preliminary data.</text>
</comment>
<dbReference type="AlphaFoldDB" id="A0A199XVE6"/>
<organism evidence="2 3">
    <name type="scientific">Flavobacterium succinicans</name>
    <dbReference type="NCBI Taxonomy" id="29536"/>
    <lineage>
        <taxon>Bacteria</taxon>
        <taxon>Pseudomonadati</taxon>
        <taxon>Bacteroidota</taxon>
        <taxon>Flavobacteriia</taxon>
        <taxon>Flavobacteriales</taxon>
        <taxon>Flavobacteriaceae</taxon>
        <taxon>Flavobacterium</taxon>
    </lineage>
</organism>
<dbReference type="Pfam" id="PF08241">
    <property type="entry name" value="Methyltransf_11"/>
    <property type="match status" value="1"/>
</dbReference>
<reference evidence="2 3" key="1">
    <citation type="submission" date="2016-06" db="EMBL/GenBank/DDBJ databases">
        <title>Draft genome sequence of Flavobacterium succinicans strain DD5b.</title>
        <authorList>
            <person name="Poehlein A."/>
            <person name="Daniel R."/>
            <person name="Simeonova D.D."/>
        </authorList>
    </citation>
    <scope>NUCLEOTIDE SEQUENCE [LARGE SCALE GENOMIC DNA]</scope>
    <source>
        <strain evidence="2 3">DD5b</strain>
    </source>
</reference>
<keyword evidence="3" id="KW-1185">Reference proteome</keyword>
<accession>A0A199XVE6</accession>
<gene>
    <name evidence="2" type="ORF">FLB_02160</name>
</gene>
<evidence type="ECO:0000259" key="1">
    <source>
        <dbReference type="Pfam" id="PF08241"/>
    </source>
</evidence>
<dbReference type="InterPro" id="IPR029063">
    <property type="entry name" value="SAM-dependent_MTases_sf"/>
</dbReference>
<dbReference type="PATRIC" id="fig|29536.5.peg.226"/>
<dbReference type="SUPFAM" id="SSF53335">
    <property type="entry name" value="S-adenosyl-L-methionine-dependent methyltransferases"/>
    <property type="match status" value="1"/>
</dbReference>
<sequence length="238" mass="27580">MTREANLIRLENVEKINISNRDYLVYLSFHKELKIAIQNYAKGKLLDIGCGNKPYEIWFKGKISAYMGCDIVQSSLNKVDVLCEANNIPLQSNSFETIISTQAIEHIEDYQGMIHEAFRLLKNDGCFILSGPFYWHLHEEPYDFFRFTKYGLKYILEKSGFEIIEITPNGGAWATLGQMINHTFGFNNTNANSIARGIKYLFRKLRIYILVNRIFSYLDAKDFNSINTINYVVVARKK</sequence>
<dbReference type="EMBL" id="JMTM01000007">
    <property type="protein sequence ID" value="OAZ05417.1"/>
    <property type="molecule type" value="Genomic_DNA"/>
</dbReference>